<dbReference type="InterPro" id="IPR001647">
    <property type="entry name" value="HTH_TetR"/>
</dbReference>
<dbReference type="Pfam" id="PF21351">
    <property type="entry name" value="TetR_C_41"/>
    <property type="match status" value="1"/>
</dbReference>
<proteinExistence type="predicted"/>
<dbReference type="FunFam" id="1.10.10.60:FF:000141">
    <property type="entry name" value="TetR family transcriptional regulator"/>
    <property type="match status" value="1"/>
</dbReference>
<dbReference type="AlphaFoldDB" id="A0A0U0ZUE1"/>
<comment type="subunit">
    <text evidence="1">Homodimer.</text>
</comment>
<dbReference type="PRINTS" id="PR00455">
    <property type="entry name" value="HTHTETR"/>
</dbReference>
<dbReference type="RefSeq" id="WP_005058784.1">
    <property type="nucleotide sequence ID" value="NZ_AP022621.1"/>
</dbReference>
<protein>
    <submittedName>
        <fullName evidence="7">Probable transcriptional regulator, TetR</fullName>
    </submittedName>
</protein>
<dbReference type="EMBL" id="CSWP01000011">
    <property type="protein sequence ID" value="CPV69445.1"/>
    <property type="molecule type" value="Genomic_DNA"/>
</dbReference>
<reference evidence="7 8" key="1">
    <citation type="submission" date="2015-03" db="EMBL/GenBank/DDBJ databases">
        <authorList>
            <person name="Murphy D."/>
        </authorList>
    </citation>
    <scope>NUCLEOTIDE SEQUENCE [LARGE SCALE GENOMIC DNA]</scope>
    <source>
        <strain evidence="7 8">PAP088</strain>
    </source>
</reference>
<sequence length="211" mass="23309">MSESKPGRRERYAALTRSAIVEAARMLFVERGFDDTSVDDIAEVAQVSKGAIYHHFKDKQEIFVDVYRDATKGVIENVVKVLIDVPAGSWNRIEAAASAVIKGYTDNREPRVLVRQVMGVLGAERTQALEGELALPLIRTLLTEAEENGELRDLSIEKASQLIFRVLCESSLLIANSADYAEAAQEVETVMLCMFAGLRKPPAATRARRKG</sequence>
<dbReference type="InterPro" id="IPR049484">
    <property type="entry name" value="Rv0078-like_C"/>
</dbReference>
<evidence type="ECO:0000256" key="2">
    <source>
        <dbReference type="ARBA" id="ARBA00023015"/>
    </source>
</evidence>
<dbReference type="InterPro" id="IPR050109">
    <property type="entry name" value="HTH-type_TetR-like_transc_reg"/>
</dbReference>
<dbReference type="GO" id="GO:0000976">
    <property type="term" value="F:transcription cis-regulatory region binding"/>
    <property type="evidence" value="ECO:0007669"/>
    <property type="project" value="TreeGrafter"/>
</dbReference>
<feature type="domain" description="HTH tetR-type" evidence="6">
    <location>
        <begin position="14"/>
        <end position="74"/>
    </location>
</feature>
<dbReference type="InterPro" id="IPR023772">
    <property type="entry name" value="DNA-bd_HTH_TetR-type_CS"/>
</dbReference>
<dbReference type="PANTHER" id="PTHR30055">
    <property type="entry name" value="HTH-TYPE TRANSCRIPTIONAL REGULATOR RUTR"/>
    <property type="match status" value="1"/>
</dbReference>
<keyword evidence="2" id="KW-0805">Transcription regulation</keyword>
<dbReference type="PROSITE" id="PS01081">
    <property type="entry name" value="HTH_TETR_1"/>
    <property type="match status" value="1"/>
</dbReference>
<feature type="DNA-binding region" description="H-T-H motif" evidence="5">
    <location>
        <begin position="37"/>
        <end position="56"/>
    </location>
</feature>
<keyword evidence="3 5" id="KW-0238">DNA-binding</keyword>
<organism evidence="7 8">
    <name type="scientific">Mycobacteroides abscessus</name>
    <dbReference type="NCBI Taxonomy" id="36809"/>
    <lineage>
        <taxon>Bacteria</taxon>
        <taxon>Bacillati</taxon>
        <taxon>Actinomycetota</taxon>
        <taxon>Actinomycetes</taxon>
        <taxon>Mycobacteriales</taxon>
        <taxon>Mycobacteriaceae</taxon>
        <taxon>Mycobacteroides</taxon>
    </lineage>
</organism>
<name>A0A0U0ZUE1_9MYCO</name>
<dbReference type="SUPFAM" id="SSF46689">
    <property type="entry name" value="Homeodomain-like"/>
    <property type="match status" value="1"/>
</dbReference>
<keyword evidence="4" id="KW-0804">Transcription</keyword>
<dbReference type="Pfam" id="PF00440">
    <property type="entry name" value="TetR_N"/>
    <property type="match status" value="1"/>
</dbReference>
<accession>A0A0U0ZUE1</accession>
<dbReference type="Proteomes" id="UP000045782">
    <property type="component" value="Unassembled WGS sequence"/>
</dbReference>
<evidence type="ECO:0000256" key="3">
    <source>
        <dbReference type="ARBA" id="ARBA00023125"/>
    </source>
</evidence>
<evidence type="ECO:0000259" key="6">
    <source>
        <dbReference type="PROSITE" id="PS50977"/>
    </source>
</evidence>
<evidence type="ECO:0000256" key="1">
    <source>
        <dbReference type="ARBA" id="ARBA00011738"/>
    </source>
</evidence>
<dbReference type="PROSITE" id="PS50977">
    <property type="entry name" value="HTH_TETR_2"/>
    <property type="match status" value="1"/>
</dbReference>
<dbReference type="InterPro" id="IPR009057">
    <property type="entry name" value="Homeodomain-like_sf"/>
</dbReference>
<evidence type="ECO:0000256" key="5">
    <source>
        <dbReference type="PROSITE-ProRule" id="PRU00335"/>
    </source>
</evidence>
<gene>
    <name evidence="7" type="primary">tetC_3</name>
    <name evidence="7" type="ORF">ERS075579_04572</name>
</gene>
<dbReference type="PANTHER" id="PTHR30055:SF234">
    <property type="entry name" value="HTH-TYPE TRANSCRIPTIONAL REGULATOR BETI"/>
    <property type="match status" value="1"/>
</dbReference>
<dbReference type="GO" id="GO:0003700">
    <property type="term" value="F:DNA-binding transcription factor activity"/>
    <property type="evidence" value="ECO:0007669"/>
    <property type="project" value="TreeGrafter"/>
</dbReference>
<evidence type="ECO:0000313" key="7">
    <source>
        <dbReference type="EMBL" id="CPV69445.1"/>
    </source>
</evidence>
<evidence type="ECO:0000256" key="4">
    <source>
        <dbReference type="ARBA" id="ARBA00023163"/>
    </source>
</evidence>
<dbReference type="GO" id="GO:0045892">
    <property type="term" value="P:negative regulation of DNA-templated transcription"/>
    <property type="evidence" value="ECO:0007669"/>
    <property type="project" value="UniProtKB-ARBA"/>
</dbReference>
<dbReference type="Gene3D" id="1.10.357.10">
    <property type="entry name" value="Tetracycline Repressor, domain 2"/>
    <property type="match status" value="1"/>
</dbReference>
<evidence type="ECO:0000313" key="8">
    <source>
        <dbReference type="Proteomes" id="UP000045782"/>
    </source>
</evidence>